<keyword evidence="3" id="KW-1185">Reference proteome</keyword>
<sequence length="93" mass="9655">MPRQRGVPPRAVGFYVEVVLNDAEAELVRTAVDATADGSADRGALLSALNQHYPGIRTTPTSSSCTSPSSKTSDHGSRRNVSLKAPTACSVAA</sequence>
<dbReference type="Proteomes" id="UP000569329">
    <property type="component" value="Unassembled WGS sequence"/>
</dbReference>
<organism evidence="2 3">
    <name type="scientific">Halosaccharopolyspora lacisalsi</name>
    <dbReference type="NCBI Taxonomy" id="1000566"/>
    <lineage>
        <taxon>Bacteria</taxon>
        <taxon>Bacillati</taxon>
        <taxon>Actinomycetota</taxon>
        <taxon>Actinomycetes</taxon>
        <taxon>Pseudonocardiales</taxon>
        <taxon>Pseudonocardiaceae</taxon>
        <taxon>Halosaccharopolyspora</taxon>
    </lineage>
</organism>
<comment type="caution">
    <text evidence="2">The sequence shown here is derived from an EMBL/GenBank/DDBJ whole genome shotgun (WGS) entry which is preliminary data.</text>
</comment>
<evidence type="ECO:0000313" key="2">
    <source>
        <dbReference type="EMBL" id="MBA8827245.1"/>
    </source>
</evidence>
<gene>
    <name evidence="2" type="ORF">FHX42_004629</name>
</gene>
<feature type="compositionally biased region" description="Low complexity" evidence="1">
    <location>
        <begin position="58"/>
        <end position="71"/>
    </location>
</feature>
<dbReference type="EMBL" id="JACGWZ010000007">
    <property type="protein sequence ID" value="MBA8827245.1"/>
    <property type="molecule type" value="Genomic_DNA"/>
</dbReference>
<evidence type="ECO:0000256" key="1">
    <source>
        <dbReference type="SAM" id="MobiDB-lite"/>
    </source>
</evidence>
<reference evidence="2 3" key="1">
    <citation type="submission" date="2020-07" db="EMBL/GenBank/DDBJ databases">
        <title>Sequencing the genomes of 1000 actinobacteria strains.</title>
        <authorList>
            <person name="Klenk H.-P."/>
        </authorList>
    </citation>
    <scope>NUCLEOTIDE SEQUENCE [LARGE SCALE GENOMIC DNA]</scope>
    <source>
        <strain evidence="2 3">DSM 45975</strain>
    </source>
</reference>
<dbReference type="RefSeq" id="WP_235987726.1">
    <property type="nucleotide sequence ID" value="NZ_JACGWZ010000007.1"/>
</dbReference>
<dbReference type="AlphaFoldDB" id="A0A839E5V3"/>
<feature type="region of interest" description="Disordered" evidence="1">
    <location>
        <begin position="53"/>
        <end position="93"/>
    </location>
</feature>
<name>A0A839E5V3_9PSEU</name>
<proteinExistence type="predicted"/>
<protein>
    <submittedName>
        <fullName evidence="2">Uncharacterized protein</fullName>
    </submittedName>
</protein>
<accession>A0A839E5V3</accession>
<evidence type="ECO:0000313" key="3">
    <source>
        <dbReference type="Proteomes" id="UP000569329"/>
    </source>
</evidence>